<gene>
    <name evidence="17" type="primary">rdxI</name>
    <name evidence="17" type="ORF">GCM10011498_14630</name>
</gene>
<dbReference type="SUPFAM" id="SSF81665">
    <property type="entry name" value="Calcium ATPase, transmembrane domain M"/>
    <property type="match status" value="1"/>
</dbReference>
<dbReference type="GO" id="GO:0055070">
    <property type="term" value="P:copper ion homeostasis"/>
    <property type="evidence" value="ECO:0007669"/>
    <property type="project" value="TreeGrafter"/>
</dbReference>
<keyword evidence="6 15" id="KW-0812">Transmembrane</keyword>
<dbReference type="Pfam" id="PF00122">
    <property type="entry name" value="E1-E2_ATPase"/>
    <property type="match status" value="1"/>
</dbReference>
<dbReference type="GO" id="GO:0005886">
    <property type="term" value="C:plasma membrane"/>
    <property type="evidence" value="ECO:0007669"/>
    <property type="project" value="UniProtKB-SubCell"/>
</dbReference>
<dbReference type="RefSeq" id="WP_188672755.1">
    <property type="nucleotide sequence ID" value="NZ_BMKA01000002.1"/>
</dbReference>
<evidence type="ECO:0000256" key="13">
    <source>
        <dbReference type="ARBA" id="ARBA00023065"/>
    </source>
</evidence>
<dbReference type="PRINTS" id="PR00943">
    <property type="entry name" value="CUATPASE"/>
</dbReference>
<organism evidence="17 18">
    <name type="scientific">Neptunicoccus cionae</name>
    <dbReference type="NCBI Taxonomy" id="2035344"/>
    <lineage>
        <taxon>Bacteria</taxon>
        <taxon>Pseudomonadati</taxon>
        <taxon>Pseudomonadota</taxon>
        <taxon>Alphaproteobacteria</taxon>
        <taxon>Rhodobacterales</taxon>
        <taxon>Paracoccaceae</taxon>
        <taxon>Neptunicoccus</taxon>
    </lineage>
</organism>
<dbReference type="NCBIfam" id="TIGR01494">
    <property type="entry name" value="ATPase_P-type"/>
    <property type="match status" value="1"/>
</dbReference>
<dbReference type="InterPro" id="IPR023299">
    <property type="entry name" value="ATPase_P-typ_cyto_dom_N"/>
</dbReference>
<keyword evidence="12 15" id="KW-1133">Transmembrane helix</keyword>
<dbReference type="EMBL" id="BMKA01000002">
    <property type="protein sequence ID" value="GGA15337.1"/>
    <property type="molecule type" value="Genomic_DNA"/>
</dbReference>
<protein>
    <submittedName>
        <fullName evidence="17">Copper-translocating P-type ATPase</fullName>
    </submittedName>
</protein>
<dbReference type="InterPro" id="IPR036412">
    <property type="entry name" value="HAD-like_sf"/>
</dbReference>
<evidence type="ECO:0000256" key="5">
    <source>
        <dbReference type="ARBA" id="ARBA00022553"/>
    </source>
</evidence>
<dbReference type="Gene3D" id="3.40.50.1000">
    <property type="entry name" value="HAD superfamily/HAD-like"/>
    <property type="match status" value="1"/>
</dbReference>
<evidence type="ECO:0000256" key="12">
    <source>
        <dbReference type="ARBA" id="ARBA00022989"/>
    </source>
</evidence>
<dbReference type="PROSITE" id="PS01047">
    <property type="entry name" value="HMA_1"/>
    <property type="match status" value="1"/>
</dbReference>
<feature type="transmembrane region" description="Helical" evidence="15">
    <location>
        <begin position="202"/>
        <end position="223"/>
    </location>
</feature>
<dbReference type="PANTHER" id="PTHR43520">
    <property type="entry name" value="ATP7, ISOFORM B"/>
    <property type="match status" value="1"/>
</dbReference>
<dbReference type="Pfam" id="PF00403">
    <property type="entry name" value="HMA"/>
    <property type="match status" value="1"/>
</dbReference>
<dbReference type="NCBIfam" id="TIGR01525">
    <property type="entry name" value="ATPase-IB_hvy"/>
    <property type="match status" value="1"/>
</dbReference>
<comment type="caution">
    <text evidence="17">The sequence shown here is derived from an EMBL/GenBank/DDBJ whole genome shotgun (WGS) entry which is preliminary data.</text>
</comment>
<dbReference type="InterPro" id="IPR006121">
    <property type="entry name" value="HMA_dom"/>
</dbReference>
<keyword evidence="13" id="KW-0406">Ion transport</keyword>
<evidence type="ECO:0000256" key="14">
    <source>
        <dbReference type="ARBA" id="ARBA00023136"/>
    </source>
</evidence>
<proteinExistence type="inferred from homology"/>
<dbReference type="InterPro" id="IPR017969">
    <property type="entry name" value="Heavy-metal-associated_CS"/>
</dbReference>
<evidence type="ECO:0000256" key="2">
    <source>
        <dbReference type="ARBA" id="ARBA00006024"/>
    </source>
</evidence>
<feature type="transmembrane region" description="Helical" evidence="15">
    <location>
        <begin position="144"/>
        <end position="165"/>
    </location>
</feature>
<dbReference type="PRINTS" id="PR00119">
    <property type="entry name" value="CATATPASE"/>
</dbReference>
<evidence type="ECO:0000256" key="15">
    <source>
        <dbReference type="RuleBase" id="RU362081"/>
    </source>
</evidence>
<keyword evidence="9 15" id="KW-0067">ATP-binding</keyword>
<evidence type="ECO:0000259" key="16">
    <source>
        <dbReference type="PROSITE" id="PS50846"/>
    </source>
</evidence>
<evidence type="ECO:0000313" key="18">
    <source>
        <dbReference type="Proteomes" id="UP000628017"/>
    </source>
</evidence>
<keyword evidence="11" id="KW-1278">Translocase</keyword>
<name>A0A916QYX1_9RHOB</name>
<dbReference type="GO" id="GO:0005507">
    <property type="term" value="F:copper ion binding"/>
    <property type="evidence" value="ECO:0007669"/>
    <property type="project" value="TreeGrafter"/>
</dbReference>
<dbReference type="Pfam" id="PF00702">
    <property type="entry name" value="Hydrolase"/>
    <property type="match status" value="1"/>
</dbReference>
<feature type="transmembrane region" description="Helical" evidence="15">
    <location>
        <begin position="112"/>
        <end position="132"/>
    </location>
</feature>
<dbReference type="CDD" id="cd00371">
    <property type="entry name" value="HMA"/>
    <property type="match status" value="1"/>
</dbReference>
<sequence length="721" mass="75260">MSSAVSASPCPGCIPATQASEEVAKKIKANLRFSVPSVHCAACIAKIEQGLQAVPGVRDARVNLSLKRLSVQADDTVGEAQIAEHLAGLGFAAYPLDQEALGNDTDPEGRALLLRLAVAGFAMMNVMLLSVAVWSGATDATRDLFHLISATIAVPVVAFSGQPFFKSAWSALRHRRLNMDVPISLAIVLAVGMSIFEARQSGAHAYFDAALSLTFFLLIGKFLEHKTRGAARSAARELSALEVHRASVMIDGQAETRAVSELAVGDHILVPSGMRVPVDGDLLSVTAQMDRSFLTGESDEVEVQAGAALQAGEVNLGAPLSLRATAVGEDTTLRRVAAMVELAETGRNSYTSLAAKAAQIYAPAVHLLALLAFLGWLVASHDVRMSLNIAVAVLIITCPCALGLAVPAVSTGAIGRLFSAGLLVRHATALERLAEVDLAVFDKTGTLTRPGFDVATSGLSAVEQAILLGLAQASDHPVSKAIAETLGAQMKPAPLERIEEIKGAGVQAYFGGDRVQLGRADWLGAEFSGTGLRIGSSQARKVETTETLRDGAKSAVATLQKAGIPVHILTGDRREAAVDIAHQLGVLDIQAGVRAEEKLARLKDLEERGYKVLMVGDGLNDTAALAGAHASMAPSTALDASRNAADIVILRQDLASIPLALAVARSTVKLSRQNFAIAAGYNLIAIPIALAGFATPLLAALAMSASSLTVLANAMRVRLVK</sequence>
<evidence type="ECO:0000256" key="9">
    <source>
        <dbReference type="ARBA" id="ARBA00022840"/>
    </source>
</evidence>
<feature type="transmembrane region" description="Helical" evidence="15">
    <location>
        <begin position="360"/>
        <end position="379"/>
    </location>
</feature>
<reference evidence="17" key="1">
    <citation type="journal article" date="2014" name="Int. J. Syst. Evol. Microbiol.">
        <title>Complete genome sequence of Corynebacterium casei LMG S-19264T (=DSM 44701T), isolated from a smear-ripened cheese.</title>
        <authorList>
            <consortium name="US DOE Joint Genome Institute (JGI-PGF)"/>
            <person name="Walter F."/>
            <person name="Albersmeier A."/>
            <person name="Kalinowski J."/>
            <person name="Ruckert C."/>
        </authorList>
    </citation>
    <scope>NUCLEOTIDE SEQUENCE</scope>
    <source>
        <strain evidence="17">CGMCC 1.15880</strain>
    </source>
</reference>
<dbReference type="SUPFAM" id="SSF55008">
    <property type="entry name" value="HMA, heavy metal-associated domain"/>
    <property type="match status" value="1"/>
</dbReference>
<dbReference type="SUPFAM" id="SSF56784">
    <property type="entry name" value="HAD-like"/>
    <property type="match status" value="1"/>
</dbReference>
<keyword evidence="18" id="KW-1185">Reference proteome</keyword>
<evidence type="ECO:0000256" key="3">
    <source>
        <dbReference type="ARBA" id="ARBA00022448"/>
    </source>
</evidence>
<dbReference type="InterPro" id="IPR036163">
    <property type="entry name" value="HMA_dom_sf"/>
</dbReference>
<dbReference type="GO" id="GO:0005524">
    <property type="term" value="F:ATP binding"/>
    <property type="evidence" value="ECO:0007669"/>
    <property type="project" value="UniProtKB-UniRule"/>
</dbReference>
<feature type="transmembrane region" description="Helical" evidence="15">
    <location>
        <begin position="385"/>
        <end position="409"/>
    </location>
</feature>
<evidence type="ECO:0000256" key="4">
    <source>
        <dbReference type="ARBA" id="ARBA00022475"/>
    </source>
</evidence>
<dbReference type="InterPro" id="IPR023214">
    <property type="entry name" value="HAD_sf"/>
</dbReference>
<keyword evidence="7 15" id="KW-0479">Metal-binding</keyword>
<keyword evidence="8 15" id="KW-0547">Nucleotide-binding</keyword>
<comment type="subcellular location">
    <subcellularLocation>
        <location evidence="1">Cell membrane</location>
        <topology evidence="1">Multi-pass membrane protein</topology>
    </subcellularLocation>
</comment>
<evidence type="ECO:0000256" key="10">
    <source>
        <dbReference type="ARBA" id="ARBA00022842"/>
    </source>
</evidence>
<dbReference type="NCBIfam" id="TIGR01511">
    <property type="entry name" value="ATPase-IB1_Cu"/>
    <property type="match status" value="1"/>
</dbReference>
<keyword evidence="14 15" id="KW-0472">Membrane</keyword>
<keyword evidence="10" id="KW-0460">Magnesium</keyword>
<evidence type="ECO:0000256" key="11">
    <source>
        <dbReference type="ARBA" id="ARBA00022967"/>
    </source>
</evidence>
<evidence type="ECO:0000256" key="8">
    <source>
        <dbReference type="ARBA" id="ARBA00022741"/>
    </source>
</evidence>
<dbReference type="Gene3D" id="2.70.150.10">
    <property type="entry name" value="Calcium-transporting ATPase, cytoplasmic transduction domain A"/>
    <property type="match status" value="1"/>
</dbReference>
<dbReference type="InterPro" id="IPR018303">
    <property type="entry name" value="ATPase_P-typ_P_site"/>
</dbReference>
<keyword evidence="5" id="KW-0597">Phosphoprotein</keyword>
<keyword evidence="3" id="KW-0813">Transport</keyword>
<dbReference type="PROSITE" id="PS00154">
    <property type="entry name" value="ATPASE_E1_E2"/>
    <property type="match status" value="1"/>
</dbReference>
<feature type="domain" description="HMA" evidence="16">
    <location>
        <begin position="29"/>
        <end position="94"/>
    </location>
</feature>
<dbReference type="InterPro" id="IPR023298">
    <property type="entry name" value="ATPase_P-typ_TM_dom_sf"/>
</dbReference>
<dbReference type="PANTHER" id="PTHR43520:SF5">
    <property type="entry name" value="CATION-TRANSPORTING P-TYPE ATPASE-RELATED"/>
    <property type="match status" value="1"/>
</dbReference>
<dbReference type="AlphaFoldDB" id="A0A916QYX1"/>
<feature type="transmembrane region" description="Helical" evidence="15">
    <location>
        <begin position="675"/>
        <end position="691"/>
    </location>
</feature>
<dbReference type="Proteomes" id="UP000628017">
    <property type="component" value="Unassembled WGS sequence"/>
</dbReference>
<accession>A0A916QYX1</accession>
<dbReference type="SUPFAM" id="SSF81653">
    <property type="entry name" value="Calcium ATPase, transduction domain A"/>
    <property type="match status" value="1"/>
</dbReference>
<dbReference type="GO" id="GO:0043682">
    <property type="term" value="F:P-type divalent copper transporter activity"/>
    <property type="evidence" value="ECO:0007669"/>
    <property type="project" value="TreeGrafter"/>
</dbReference>
<dbReference type="Gene3D" id="3.40.1110.10">
    <property type="entry name" value="Calcium-transporting ATPase, cytoplasmic domain N"/>
    <property type="match status" value="1"/>
</dbReference>
<dbReference type="InterPro" id="IPR059000">
    <property type="entry name" value="ATPase_P-type_domA"/>
</dbReference>
<dbReference type="PROSITE" id="PS50846">
    <property type="entry name" value="HMA_2"/>
    <property type="match status" value="1"/>
</dbReference>
<evidence type="ECO:0000256" key="6">
    <source>
        <dbReference type="ARBA" id="ARBA00022692"/>
    </source>
</evidence>
<feature type="transmembrane region" description="Helical" evidence="15">
    <location>
        <begin position="177"/>
        <end position="196"/>
    </location>
</feature>
<dbReference type="Gene3D" id="3.30.70.100">
    <property type="match status" value="1"/>
</dbReference>
<reference evidence="17" key="2">
    <citation type="submission" date="2020-09" db="EMBL/GenBank/DDBJ databases">
        <authorList>
            <person name="Sun Q."/>
            <person name="Zhou Y."/>
        </authorList>
    </citation>
    <scope>NUCLEOTIDE SEQUENCE</scope>
    <source>
        <strain evidence="17">CGMCC 1.15880</strain>
    </source>
</reference>
<evidence type="ECO:0000256" key="1">
    <source>
        <dbReference type="ARBA" id="ARBA00004651"/>
    </source>
</evidence>
<keyword evidence="4 15" id="KW-1003">Cell membrane</keyword>
<comment type="similarity">
    <text evidence="2 15">Belongs to the cation transport ATPase (P-type) (TC 3.A.3) family. Type IB subfamily.</text>
</comment>
<dbReference type="InterPro" id="IPR008250">
    <property type="entry name" value="ATPase_P-typ_transduc_dom_A_sf"/>
</dbReference>
<dbReference type="InterPro" id="IPR001757">
    <property type="entry name" value="P_typ_ATPase"/>
</dbReference>
<dbReference type="InterPro" id="IPR027256">
    <property type="entry name" value="P-typ_ATPase_IB"/>
</dbReference>
<evidence type="ECO:0000256" key="7">
    <source>
        <dbReference type="ARBA" id="ARBA00022723"/>
    </source>
</evidence>
<evidence type="ECO:0000313" key="17">
    <source>
        <dbReference type="EMBL" id="GGA15337.1"/>
    </source>
</evidence>
<dbReference type="GO" id="GO:0016887">
    <property type="term" value="F:ATP hydrolysis activity"/>
    <property type="evidence" value="ECO:0007669"/>
    <property type="project" value="InterPro"/>
</dbReference>